<sequence length="201" mass="21729">MLKRASAFILAALSTTGLSACGSSDEQASTAAEPVFSQQQESDAPTTVTKTIDNDESAGNEDDEVSRPEAGHQEQAPAPETGNHNINAGQIGGKCGYTNQGDSIHAGEHTSCEFTSAIFDEAITHTFTYTHRNKMVNGSYNTRISATSPQTKQTYDLFCAIGSDVRTFHCQKKNDTSVYASFTSPNNERWTDRLDVEGQPH</sequence>
<dbReference type="AlphaFoldDB" id="A0AAE4SYN1"/>
<reference evidence="3" key="1">
    <citation type="submission" date="2023-08" db="EMBL/GenBank/DDBJ databases">
        <title>Genomic characterization of the C. tuberculostearicum species complex, a ubiquitous member of the human skin microbiome.</title>
        <authorList>
            <person name="Ahmed N."/>
            <person name="Deming C."/>
            <person name="Conlan S."/>
            <person name="Segre J."/>
        </authorList>
    </citation>
    <scope>NUCLEOTIDE SEQUENCE</scope>
    <source>
        <strain evidence="3">CTNIH22</strain>
    </source>
</reference>
<evidence type="ECO:0000313" key="3">
    <source>
        <dbReference type="EMBL" id="MDV2419390.1"/>
    </source>
</evidence>
<evidence type="ECO:0000256" key="2">
    <source>
        <dbReference type="SAM" id="SignalP"/>
    </source>
</evidence>
<name>A0AAE4SYN1_9CORY</name>
<gene>
    <name evidence="3" type="ORF">RAE03_06295</name>
</gene>
<feature type="signal peptide" evidence="2">
    <location>
        <begin position="1"/>
        <end position="20"/>
    </location>
</feature>
<organism evidence="3 4">
    <name type="scientific">Corynebacterium tuberculostearicum</name>
    <dbReference type="NCBI Taxonomy" id="38304"/>
    <lineage>
        <taxon>Bacteria</taxon>
        <taxon>Bacillati</taxon>
        <taxon>Actinomycetota</taxon>
        <taxon>Actinomycetes</taxon>
        <taxon>Mycobacteriales</taxon>
        <taxon>Corynebacteriaceae</taxon>
        <taxon>Corynebacterium</taxon>
    </lineage>
</organism>
<keyword evidence="2" id="KW-0732">Signal</keyword>
<evidence type="ECO:0008006" key="5">
    <source>
        <dbReference type="Google" id="ProtNLM"/>
    </source>
</evidence>
<dbReference type="Proteomes" id="UP001185706">
    <property type="component" value="Unassembled WGS sequence"/>
</dbReference>
<dbReference type="EMBL" id="JAVBIB010000008">
    <property type="protein sequence ID" value="MDV2419390.1"/>
    <property type="molecule type" value="Genomic_DNA"/>
</dbReference>
<protein>
    <recommendedName>
        <fullName evidence="5">Secreted protein</fullName>
    </recommendedName>
</protein>
<proteinExistence type="predicted"/>
<feature type="chain" id="PRO_5042293261" description="Secreted protein" evidence="2">
    <location>
        <begin position="21"/>
        <end position="201"/>
    </location>
</feature>
<accession>A0AAE4SYN1</accession>
<dbReference type="RefSeq" id="WP_296180298.1">
    <property type="nucleotide sequence ID" value="NZ_JAVBIB010000008.1"/>
</dbReference>
<feature type="compositionally biased region" description="Acidic residues" evidence="1">
    <location>
        <begin position="54"/>
        <end position="64"/>
    </location>
</feature>
<comment type="caution">
    <text evidence="3">The sequence shown here is derived from an EMBL/GenBank/DDBJ whole genome shotgun (WGS) entry which is preliminary data.</text>
</comment>
<evidence type="ECO:0000256" key="1">
    <source>
        <dbReference type="SAM" id="MobiDB-lite"/>
    </source>
</evidence>
<feature type="compositionally biased region" description="Polar residues" evidence="1">
    <location>
        <begin position="19"/>
        <end position="51"/>
    </location>
</feature>
<evidence type="ECO:0000313" key="4">
    <source>
        <dbReference type="Proteomes" id="UP001185706"/>
    </source>
</evidence>
<feature type="region of interest" description="Disordered" evidence="1">
    <location>
        <begin position="19"/>
        <end position="89"/>
    </location>
</feature>
<dbReference type="PROSITE" id="PS51257">
    <property type="entry name" value="PROKAR_LIPOPROTEIN"/>
    <property type="match status" value="1"/>
</dbReference>